<dbReference type="Proteomes" id="UP000823636">
    <property type="component" value="Unassembled WGS sequence"/>
</dbReference>
<protein>
    <recommendedName>
        <fullName evidence="4">Portal protein</fullName>
    </recommendedName>
</protein>
<gene>
    <name evidence="2" type="ORF">IAC54_06200</name>
</gene>
<sequence>MKKKTETDYRWFNNTTLLPGRKRKNKKKESEKYAIDNTGTLDMARRAWEELDSHRRERTRNRDYTFGRQWNDSITLADGRTITEEQYLKEQGKVPLKNNLIRQLVKNVVGQFRSTQTQPVCVARDRKEQSLGEILSSAMEYVYQHNRVWELDGRTLEEFLISGSCFHKVLYGTRGEKTDVWIDEVNPARVFFNVMEDSRHWDCTLIGEIHDVPISTLLSRFSGGDRNRAVELRNIYSDVRETDFAQQYDTITDERIDNLDFFRPADGNMCRVIEVWRYESRERLQCHDTLKGISYKAEISAAEAIEKENRKRIREAAKSGIKPSQVPLIKTEWFIDMVWYYRFLSPLGHILAEGETPYWHGSHPYAFKLYPLIDGEIHSFVEDVIDQQRYINRLITMVDFIMGSSAKGVLLFPEDQIPDGMTIEDIADEWTRYNGVILFRPKPGSPLPQQIAVNATNVGAYELLNLQMKLFEDISGVHGAMQGKGTAPGTSYALYAQQIQNSSLNLVDIFESYKNFRQDRDTKLMKTIQQFFDKEKYLQIVGSSDEERLENITQQEVCNADFDISITESTSSQVYRTVSNEFLLELFRMGQITLEMLLENGAFPFSDKLLQSIEKNKQENAQQQQQQVGQTATPMQ</sequence>
<evidence type="ECO:0008006" key="4">
    <source>
        <dbReference type="Google" id="ProtNLM"/>
    </source>
</evidence>
<organism evidence="2 3">
    <name type="scientific">Candidatus Caccoplasma merdipullorum</name>
    <dbReference type="NCBI Taxonomy" id="2840718"/>
    <lineage>
        <taxon>Bacteria</taxon>
        <taxon>Pseudomonadati</taxon>
        <taxon>Bacteroidota</taxon>
        <taxon>Bacteroidia</taxon>
        <taxon>Bacteroidales</taxon>
        <taxon>Bacteroidaceae</taxon>
        <taxon>Bacteroidaceae incertae sedis</taxon>
        <taxon>Candidatus Caccoplasma</taxon>
    </lineage>
</organism>
<evidence type="ECO:0000313" key="3">
    <source>
        <dbReference type="Proteomes" id="UP000823636"/>
    </source>
</evidence>
<proteinExistence type="predicted"/>
<comment type="caution">
    <text evidence="2">The sequence shown here is derived from an EMBL/GenBank/DDBJ whole genome shotgun (WGS) entry which is preliminary data.</text>
</comment>
<feature type="region of interest" description="Disordered" evidence="1">
    <location>
        <begin position="616"/>
        <end position="636"/>
    </location>
</feature>
<name>A0A9D9H7Y3_9BACT</name>
<dbReference type="InterPro" id="IPR032427">
    <property type="entry name" value="P22_portal"/>
</dbReference>
<accession>A0A9D9H7Y3</accession>
<reference evidence="2" key="2">
    <citation type="journal article" date="2021" name="PeerJ">
        <title>Extensive microbial diversity within the chicken gut microbiome revealed by metagenomics and culture.</title>
        <authorList>
            <person name="Gilroy R."/>
            <person name="Ravi A."/>
            <person name="Getino M."/>
            <person name="Pursley I."/>
            <person name="Horton D.L."/>
            <person name="Alikhan N.F."/>
            <person name="Baker D."/>
            <person name="Gharbi K."/>
            <person name="Hall N."/>
            <person name="Watson M."/>
            <person name="Adriaenssens E.M."/>
            <person name="Foster-Nyarko E."/>
            <person name="Jarju S."/>
            <person name="Secka A."/>
            <person name="Antonio M."/>
            <person name="Oren A."/>
            <person name="Chaudhuri R.R."/>
            <person name="La Ragione R."/>
            <person name="Hildebrand F."/>
            <person name="Pallen M.J."/>
        </authorList>
    </citation>
    <scope>NUCLEOTIDE SEQUENCE</scope>
    <source>
        <strain evidence="2">G3-4614</strain>
    </source>
</reference>
<evidence type="ECO:0000313" key="2">
    <source>
        <dbReference type="EMBL" id="MBO8438472.1"/>
    </source>
</evidence>
<dbReference type="EMBL" id="JADIMW010000067">
    <property type="protein sequence ID" value="MBO8438472.1"/>
    <property type="molecule type" value="Genomic_DNA"/>
</dbReference>
<reference evidence="2" key="1">
    <citation type="submission" date="2020-10" db="EMBL/GenBank/DDBJ databases">
        <authorList>
            <person name="Gilroy R."/>
        </authorList>
    </citation>
    <scope>NUCLEOTIDE SEQUENCE</scope>
    <source>
        <strain evidence="2">G3-4614</strain>
    </source>
</reference>
<dbReference type="AlphaFoldDB" id="A0A9D9H7Y3"/>
<evidence type="ECO:0000256" key="1">
    <source>
        <dbReference type="SAM" id="MobiDB-lite"/>
    </source>
</evidence>
<dbReference type="Pfam" id="PF16510">
    <property type="entry name" value="P22_portal"/>
    <property type="match status" value="1"/>
</dbReference>